<dbReference type="GO" id="GO:0031179">
    <property type="term" value="P:peptide modification"/>
    <property type="evidence" value="ECO:0007669"/>
    <property type="project" value="InterPro"/>
</dbReference>
<keyword evidence="1" id="KW-0862">Zinc</keyword>
<feature type="binding site" evidence="1">
    <location>
        <position position="318"/>
    </location>
    <ligand>
        <name>Zn(2+)</name>
        <dbReference type="ChEBI" id="CHEBI:29105"/>
    </ligand>
</feature>
<keyword evidence="1" id="KW-0479">Metal-binding</keyword>
<sequence>MIQILELREKCTTLFEKDVINFAKQQSDIEFDSSIEHTLSYGVPGLCVLFSSLHKLDPSGEWDILAHGHLEKLNSKMELNHLDISLFQGLCGLGASVLTMSSEGGYNKYLTSLNDLIEFRSVALLKNFDGNQHLSNESKYDIFSGIVGIIRYMLHFKNHKNFATLINKLIVKVIAYANSEMKKASCLPSKSSDYVNLGTAHGLSGILSILSIAKLELIEVEDLDLTILKLISFFEDHSFVTMGVTTFPERLPFTHNNQYNVSINSSWCYGLTGVNRSLILAAEATENFEMKNFYINNYLAFLKAFRITSKRTSTIFCHGIAGIMYEAFLLYKDSKEDEFITHINVLLDCLIDNVNWDNANHFPDCTSDLTYLKYETGIVDGAISVYLVLLSLMNNKRFDIDWIFLKR</sequence>
<protein>
    <recommendedName>
        <fullName evidence="4">Lantibiotic biosynthesis protein</fullName>
    </recommendedName>
</protein>
<keyword evidence="3" id="KW-1185">Reference proteome</keyword>
<dbReference type="EMBL" id="LILB01000005">
    <property type="protein sequence ID" value="KOO50060.1"/>
    <property type="molecule type" value="Genomic_DNA"/>
</dbReference>
<organism evidence="2 3">
    <name type="scientific">Viridibacillus arvi</name>
    <dbReference type="NCBI Taxonomy" id="263475"/>
    <lineage>
        <taxon>Bacteria</taxon>
        <taxon>Bacillati</taxon>
        <taxon>Bacillota</taxon>
        <taxon>Bacilli</taxon>
        <taxon>Bacillales</taxon>
        <taxon>Caryophanaceae</taxon>
        <taxon>Viridibacillus</taxon>
    </lineage>
</organism>
<name>A0A0M0LG55_9BACL</name>
<dbReference type="PRINTS" id="PR01955">
    <property type="entry name" value="LANCFRANKIA"/>
</dbReference>
<dbReference type="Gene3D" id="1.50.10.20">
    <property type="match status" value="1"/>
</dbReference>
<dbReference type="InterPro" id="IPR007822">
    <property type="entry name" value="LANC-like"/>
</dbReference>
<dbReference type="CDD" id="cd04793">
    <property type="entry name" value="LanC"/>
    <property type="match status" value="1"/>
</dbReference>
<accession>A0A0M0LG55</accession>
<dbReference type="GO" id="GO:0046872">
    <property type="term" value="F:metal ion binding"/>
    <property type="evidence" value="ECO:0007669"/>
    <property type="project" value="UniProtKB-KW"/>
</dbReference>
<dbReference type="PRINTS" id="PR01950">
    <property type="entry name" value="LANCSUPER"/>
</dbReference>
<reference evidence="3" key="1">
    <citation type="submission" date="2015-08" db="EMBL/GenBank/DDBJ databases">
        <title>Fjat-10028 dsm 16317.</title>
        <authorList>
            <person name="Liu B."/>
            <person name="Wang J."/>
            <person name="Zhu Y."/>
            <person name="Liu G."/>
            <person name="Chen Q."/>
            <person name="Chen Z."/>
            <person name="Lan J."/>
            <person name="Che J."/>
            <person name="Ge C."/>
            <person name="Shi H."/>
            <person name="Pan Z."/>
            <person name="Liu X."/>
        </authorList>
    </citation>
    <scope>NUCLEOTIDE SEQUENCE [LARGE SCALE GENOMIC DNA]</scope>
    <source>
        <strain evidence="3">DSM 16317</strain>
    </source>
</reference>
<dbReference type="GeneID" id="301137863"/>
<evidence type="ECO:0008006" key="4">
    <source>
        <dbReference type="Google" id="ProtNLM"/>
    </source>
</evidence>
<dbReference type="InterPro" id="IPR033889">
    <property type="entry name" value="LanC"/>
</dbReference>
<evidence type="ECO:0000313" key="2">
    <source>
        <dbReference type="EMBL" id="KOO50060.1"/>
    </source>
</evidence>
<dbReference type="AlphaFoldDB" id="A0A0M0LG55"/>
<proteinExistence type="predicted"/>
<feature type="binding site" evidence="1">
    <location>
        <position position="317"/>
    </location>
    <ligand>
        <name>Zn(2+)</name>
        <dbReference type="ChEBI" id="CHEBI:29105"/>
    </ligand>
</feature>
<dbReference type="Pfam" id="PF05147">
    <property type="entry name" value="LANC_like"/>
    <property type="match status" value="1"/>
</dbReference>
<dbReference type="Proteomes" id="UP000036867">
    <property type="component" value="Unassembled WGS sequence"/>
</dbReference>
<dbReference type="STRING" id="263475.AMD00_17365"/>
<evidence type="ECO:0000256" key="1">
    <source>
        <dbReference type="PIRSR" id="PIRSR607822-1"/>
    </source>
</evidence>
<dbReference type="SUPFAM" id="SSF158745">
    <property type="entry name" value="LanC-like"/>
    <property type="match status" value="1"/>
</dbReference>
<evidence type="ECO:0000313" key="3">
    <source>
        <dbReference type="Proteomes" id="UP000036867"/>
    </source>
</evidence>
<dbReference type="RefSeq" id="WP_053418240.1">
    <property type="nucleotide sequence ID" value="NZ_LILB01000005.1"/>
</dbReference>
<feature type="binding site" evidence="1">
    <location>
        <position position="268"/>
    </location>
    <ligand>
        <name>Zn(2+)</name>
        <dbReference type="ChEBI" id="CHEBI:29105"/>
    </ligand>
</feature>
<gene>
    <name evidence="2" type="ORF">AMD00_17365</name>
</gene>
<comment type="caution">
    <text evidence="2">The sequence shown here is derived from an EMBL/GenBank/DDBJ whole genome shotgun (WGS) entry which is preliminary data.</text>
</comment>
<dbReference type="SMART" id="SM01260">
    <property type="entry name" value="LANC_like"/>
    <property type="match status" value="1"/>
</dbReference>